<dbReference type="GO" id="GO:0016020">
    <property type="term" value="C:membrane"/>
    <property type="evidence" value="ECO:0007669"/>
    <property type="project" value="InterPro"/>
</dbReference>
<keyword evidence="2" id="KW-0813">Transport</keyword>
<dbReference type="InterPro" id="IPR027417">
    <property type="entry name" value="P-loop_NTPase"/>
</dbReference>
<keyword evidence="7" id="KW-1185">Reference proteome</keyword>
<sequence length="428" mass="48415">MNKNIILDIENVSKQYRLGEVGTGTLQHDVKRWWANLLGKEDPYLKIGETNDRTSKGDSDYVWALKDINFQVEQGQAVGIIGRNGAGKSTLLKLLSRVTKPTTGSIKYKGRIASLLEVGTGFHPEMTGRENIYLNGAILGMTRKEIARKFDEIVAFAGVERYIDTPVKRYSSGMYVRLAFAVAAHLESEILIVDEVLAVGDAEFQKKCLGKMGDVTKGEGRTILFVSHNMLAVRKLCDRGILLKNGGLIMDDKTDKVLDRYDLEFNAADKNFRIDYPINNSPMQILSVELKKPYTDSTIIFIEDQLLFTFEIDVRENIPNAYITIDIKDSNEELIYWTSDYTSPRYNSDLKGKMKITCSCPIKLLTAGNYMAQFAIFSLTEGVVDYNPKYMINFEIEENENTFLQKFNVKHPGKVALDSNWLVVDSNR</sequence>
<keyword evidence="3" id="KW-0547">Nucleotide-binding</keyword>
<proteinExistence type="inferred from homology"/>
<dbReference type="CDD" id="cd10147">
    <property type="entry name" value="Wzt_C-like"/>
    <property type="match status" value="1"/>
</dbReference>
<evidence type="ECO:0000256" key="2">
    <source>
        <dbReference type="ARBA" id="ARBA00022448"/>
    </source>
</evidence>
<comment type="similarity">
    <text evidence="1">Belongs to the ABC transporter superfamily.</text>
</comment>
<dbReference type="GO" id="GO:0140359">
    <property type="term" value="F:ABC-type transporter activity"/>
    <property type="evidence" value="ECO:0007669"/>
    <property type="project" value="InterPro"/>
</dbReference>
<evidence type="ECO:0000256" key="3">
    <source>
        <dbReference type="ARBA" id="ARBA00022741"/>
    </source>
</evidence>
<name>A0A1T5EBT5_9FLAO</name>
<dbReference type="PROSITE" id="PS50893">
    <property type="entry name" value="ABC_TRANSPORTER_2"/>
    <property type="match status" value="1"/>
</dbReference>
<dbReference type="EMBL" id="FUYZ01000003">
    <property type="protein sequence ID" value="SKB81346.1"/>
    <property type="molecule type" value="Genomic_DNA"/>
</dbReference>
<feature type="domain" description="ABC transporter" evidence="5">
    <location>
        <begin position="45"/>
        <end position="270"/>
    </location>
</feature>
<dbReference type="GO" id="GO:0005524">
    <property type="term" value="F:ATP binding"/>
    <property type="evidence" value="ECO:0007669"/>
    <property type="project" value="UniProtKB-KW"/>
</dbReference>
<dbReference type="PANTHER" id="PTHR46743:SF2">
    <property type="entry name" value="TEICHOIC ACIDS EXPORT ATP-BINDING PROTEIN TAGH"/>
    <property type="match status" value="1"/>
</dbReference>
<evidence type="ECO:0000256" key="4">
    <source>
        <dbReference type="ARBA" id="ARBA00022840"/>
    </source>
</evidence>
<dbReference type="STRING" id="619805.SAMN05660477_01264"/>
<evidence type="ECO:0000259" key="5">
    <source>
        <dbReference type="PROSITE" id="PS50893"/>
    </source>
</evidence>
<dbReference type="Pfam" id="PF00005">
    <property type="entry name" value="ABC_tran"/>
    <property type="match status" value="1"/>
</dbReference>
<organism evidence="6 7">
    <name type="scientific">Soonwooa buanensis</name>
    <dbReference type="NCBI Taxonomy" id="619805"/>
    <lineage>
        <taxon>Bacteria</taxon>
        <taxon>Pseudomonadati</taxon>
        <taxon>Bacteroidota</taxon>
        <taxon>Flavobacteriia</taxon>
        <taxon>Flavobacteriales</taxon>
        <taxon>Weeksellaceae</taxon>
        <taxon>Chryseobacterium group</taxon>
        <taxon>Soonwooa</taxon>
    </lineage>
</organism>
<dbReference type="InterPro" id="IPR003593">
    <property type="entry name" value="AAA+_ATPase"/>
</dbReference>
<dbReference type="SMART" id="SM00382">
    <property type="entry name" value="AAA"/>
    <property type="match status" value="1"/>
</dbReference>
<gene>
    <name evidence="6" type="ORF">SAMN05660477_01264</name>
</gene>
<accession>A0A1T5EBT5</accession>
<dbReference type="PANTHER" id="PTHR46743">
    <property type="entry name" value="TEICHOIC ACIDS EXPORT ATP-BINDING PROTEIN TAGH"/>
    <property type="match status" value="1"/>
</dbReference>
<dbReference type="InterPro" id="IPR003439">
    <property type="entry name" value="ABC_transporter-like_ATP-bd"/>
</dbReference>
<dbReference type="InterPro" id="IPR029439">
    <property type="entry name" value="Wzt_C"/>
</dbReference>
<dbReference type="InterPro" id="IPR050683">
    <property type="entry name" value="Bact_Polysacc_Export_ATP-bd"/>
</dbReference>
<dbReference type="AlphaFoldDB" id="A0A1T5EBT5"/>
<evidence type="ECO:0000256" key="1">
    <source>
        <dbReference type="ARBA" id="ARBA00005417"/>
    </source>
</evidence>
<dbReference type="Proteomes" id="UP000191112">
    <property type="component" value="Unassembled WGS sequence"/>
</dbReference>
<dbReference type="OrthoDB" id="9801987at2"/>
<dbReference type="SUPFAM" id="SSF52540">
    <property type="entry name" value="P-loop containing nucleoside triphosphate hydrolases"/>
    <property type="match status" value="1"/>
</dbReference>
<dbReference type="GO" id="GO:0016887">
    <property type="term" value="F:ATP hydrolysis activity"/>
    <property type="evidence" value="ECO:0007669"/>
    <property type="project" value="InterPro"/>
</dbReference>
<dbReference type="InterPro" id="IPR015860">
    <property type="entry name" value="ABC_transpr_TagH-like"/>
</dbReference>
<evidence type="ECO:0000313" key="6">
    <source>
        <dbReference type="EMBL" id="SKB81346.1"/>
    </source>
</evidence>
<protein>
    <submittedName>
        <fullName evidence="6">Lipopolysaccharide transport system ATP-binding protein</fullName>
    </submittedName>
</protein>
<dbReference type="RefSeq" id="WP_079666528.1">
    <property type="nucleotide sequence ID" value="NZ_FUYZ01000003.1"/>
</dbReference>
<reference evidence="6 7" key="1">
    <citation type="submission" date="2017-02" db="EMBL/GenBank/DDBJ databases">
        <authorList>
            <person name="Peterson S.W."/>
        </authorList>
    </citation>
    <scope>NUCLEOTIDE SEQUENCE [LARGE SCALE GENOMIC DNA]</scope>
    <source>
        <strain evidence="6 7">DSM 22323</strain>
    </source>
</reference>
<keyword evidence="4 6" id="KW-0067">ATP-binding</keyword>
<dbReference type="CDD" id="cd03220">
    <property type="entry name" value="ABC_KpsT_Wzt"/>
    <property type="match status" value="1"/>
</dbReference>
<dbReference type="Gene3D" id="3.40.50.300">
    <property type="entry name" value="P-loop containing nucleotide triphosphate hydrolases"/>
    <property type="match status" value="1"/>
</dbReference>
<evidence type="ECO:0000313" key="7">
    <source>
        <dbReference type="Proteomes" id="UP000191112"/>
    </source>
</evidence>